<feature type="transmembrane region" description="Helical" evidence="1">
    <location>
        <begin position="90"/>
        <end position="113"/>
    </location>
</feature>
<dbReference type="AlphaFoldDB" id="A0A933L121"/>
<dbReference type="Proteomes" id="UP000782610">
    <property type="component" value="Unassembled WGS sequence"/>
</dbReference>
<dbReference type="Pfam" id="PF24686">
    <property type="entry name" value="FLQE3_permease"/>
    <property type="match status" value="1"/>
</dbReference>
<feature type="transmembrane region" description="Helical" evidence="1">
    <location>
        <begin position="149"/>
        <end position="169"/>
    </location>
</feature>
<keyword evidence="1" id="KW-0472">Membrane</keyword>
<reference evidence="2" key="1">
    <citation type="submission" date="2020-07" db="EMBL/GenBank/DDBJ databases">
        <title>Huge and variable diversity of episymbiotic CPR bacteria and DPANN archaea in groundwater ecosystems.</title>
        <authorList>
            <person name="He C.Y."/>
            <person name="Keren R."/>
            <person name="Whittaker M."/>
            <person name="Farag I.F."/>
            <person name="Doudna J."/>
            <person name="Cate J.H.D."/>
            <person name="Banfield J.F."/>
        </authorList>
    </citation>
    <scope>NUCLEOTIDE SEQUENCE</scope>
    <source>
        <strain evidence="2">NC_groundwater_1586_Pr3_B-0.1um_66_15</strain>
    </source>
</reference>
<proteinExistence type="predicted"/>
<gene>
    <name evidence="2" type="ORF">HY834_03445</name>
</gene>
<feature type="transmembrane region" description="Helical" evidence="1">
    <location>
        <begin position="119"/>
        <end position="142"/>
    </location>
</feature>
<feature type="transmembrane region" description="Helical" evidence="1">
    <location>
        <begin position="202"/>
        <end position="224"/>
    </location>
</feature>
<feature type="transmembrane region" description="Helical" evidence="1">
    <location>
        <begin position="45"/>
        <end position="69"/>
    </location>
</feature>
<accession>A0A933L121</accession>
<dbReference type="EMBL" id="JACRAF010000012">
    <property type="protein sequence ID" value="MBI4920778.1"/>
    <property type="molecule type" value="Genomic_DNA"/>
</dbReference>
<evidence type="ECO:0008006" key="4">
    <source>
        <dbReference type="Google" id="ProtNLM"/>
    </source>
</evidence>
<sequence length="230" mass="23965">MSRLLTLAAHDARLQYRYGIYIAYTFVVAMYVLVLANAGPYLPSFAIGIIIYSDPAALGFFFLGALMMLERAERVRTALAVAPISSAEYVAAKVATLTAIALIACAVLLVVVHGAGNPLLLLVTVALTSVCFIGIGVPIALLFRTVNGYLIGAGGLLTPIIGPAALALLDPLPAWLAVWPPVAQFRLILVATGYGAAGPAEIAFMLLICVLAAAGASWLAVASLKRELGK</sequence>
<keyword evidence="1" id="KW-1133">Transmembrane helix</keyword>
<evidence type="ECO:0000313" key="2">
    <source>
        <dbReference type="EMBL" id="MBI4920778.1"/>
    </source>
</evidence>
<feature type="transmembrane region" description="Helical" evidence="1">
    <location>
        <begin position="21"/>
        <end position="39"/>
    </location>
</feature>
<protein>
    <recommendedName>
        <fullName evidence="4">ABC transporter permease</fullName>
    </recommendedName>
</protein>
<evidence type="ECO:0000256" key="1">
    <source>
        <dbReference type="SAM" id="Phobius"/>
    </source>
</evidence>
<keyword evidence="1" id="KW-0812">Transmembrane</keyword>
<comment type="caution">
    <text evidence="2">The sequence shown here is derived from an EMBL/GenBank/DDBJ whole genome shotgun (WGS) entry which is preliminary data.</text>
</comment>
<evidence type="ECO:0000313" key="3">
    <source>
        <dbReference type="Proteomes" id="UP000782610"/>
    </source>
</evidence>
<organism evidence="2 3">
    <name type="scientific">Devosia nanyangense</name>
    <dbReference type="NCBI Taxonomy" id="1228055"/>
    <lineage>
        <taxon>Bacteria</taxon>
        <taxon>Pseudomonadati</taxon>
        <taxon>Pseudomonadota</taxon>
        <taxon>Alphaproteobacteria</taxon>
        <taxon>Hyphomicrobiales</taxon>
        <taxon>Devosiaceae</taxon>
        <taxon>Devosia</taxon>
    </lineage>
</organism>
<name>A0A933L121_9HYPH</name>
<dbReference type="InterPro" id="IPR056926">
    <property type="entry name" value="FLQE3_permease"/>
</dbReference>